<dbReference type="EC" id="2.3.2.23" evidence="1"/>
<feature type="compositionally biased region" description="Acidic residues" evidence="6">
    <location>
        <begin position="8"/>
        <end position="21"/>
    </location>
</feature>
<feature type="compositionally biased region" description="Polar residues" evidence="6">
    <location>
        <begin position="97"/>
        <end position="108"/>
    </location>
</feature>
<feature type="compositionally biased region" description="Basic and acidic residues" evidence="6">
    <location>
        <begin position="109"/>
        <end position="122"/>
    </location>
</feature>
<keyword evidence="9" id="KW-1185">Reference proteome</keyword>
<dbReference type="GO" id="GO:0061631">
    <property type="term" value="F:ubiquitin conjugating enzyme activity"/>
    <property type="evidence" value="ECO:0007669"/>
    <property type="project" value="UniProtKB-EC"/>
</dbReference>
<reference evidence="8 9" key="1">
    <citation type="journal article" date="2021" name="Nat. Plants">
        <title>The Taxus genome provides insights into paclitaxel biosynthesis.</title>
        <authorList>
            <person name="Xiong X."/>
            <person name="Gou J."/>
            <person name="Liao Q."/>
            <person name="Li Y."/>
            <person name="Zhou Q."/>
            <person name="Bi G."/>
            <person name="Li C."/>
            <person name="Du R."/>
            <person name="Wang X."/>
            <person name="Sun T."/>
            <person name="Guo L."/>
            <person name="Liang H."/>
            <person name="Lu P."/>
            <person name="Wu Y."/>
            <person name="Zhang Z."/>
            <person name="Ro D.K."/>
            <person name="Shang Y."/>
            <person name="Huang S."/>
            <person name="Yan J."/>
        </authorList>
    </citation>
    <scope>NUCLEOTIDE SEQUENCE [LARGE SCALE GENOMIC DNA]</scope>
    <source>
        <strain evidence="8">Ta-2019</strain>
    </source>
</reference>
<dbReference type="GO" id="GO:0005524">
    <property type="term" value="F:ATP binding"/>
    <property type="evidence" value="ECO:0007669"/>
    <property type="project" value="UniProtKB-KW"/>
</dbReference>
<keyword evidence="5" id="KW-0067">ATP-binding</keyword>
<evidence type="ECO:0000313" key="9">
    <source>
        <dbReference type="Proteomes" id="UP000824469"/>
    </source>
</evidence>
<dbReference type="SMART" id="SM00212">
    <property type="entry name" value="UBCc"/>
    <property type="match status" value="1"/>
</dbReference>
<keyword evidence="3" id="KW-0547">Nucleotide-binding</keyword>
<evidence type="ECO:0000256" key="3">
    <source>
        <dbReference type="ARBA" id="ARBA00022741"/>
    </source>
</evidence>
<dbReference type="PANTHER" id="PTHR46116">
    <property type="entry name" value="(E3-INDEPENDENT) E2 UBIQUITIN-CONJUGATING ENZYME"/>
    <property type="match status" value="1"/>
</dbReference>
<feature type="domain" description="UBC core" evidence="7">
    <location>
        <begin position="249"/>
        <end position="409"/>
    </location>
</feature>
<name>A0AA38L718_TAXCH</name>
<evidence type="ECO:0000259" key="7">
    <source>
        <dbReference type="PROSITE" id="PS50127"/>
    </source>
</evidence>
<feature type="region of interest" description="Disordered" evidence="6">
    <location>
        <begin position="1"/>
        <end position="21"/>
    </location>
</feature>
<evidence type="ECO:0000256" key="5">
    <source>
        <dbReference type="ARBA" id="ARBA00022840"/>
    </source>
</evidence>
<dbReference type="PANTHER" id="PTHR46116:SF21">
    <property type="entry name" value="UBIQUITIN-CONJUGATING ENZYME E2 23-RELATED"/>
    <property type="match status" value="1"/>
</dbReference>
<dbReference type="AlphaFoldDB" id="A0AA38L718"/>
<dbReference type="PROSITE" id="PS50127">
    <property type="entry name" value="UBC_2"/>
    <property type="match status" value="1"/>
</dbReference>
<dbReference type="InterPro" id="IPR016135">
    <property type="entry name" value="UBQ-conjugating_enzyme/RWD"/>
</dbReference>
<dbReference type="Pfam" id="PF00179">
    <property type="entry name" value="UQ_con"/>
    <property type="match status" value="1"/>
</dbReference>
<feature type="region of interest" description="Disordered" evidence="6">
    <location>
        <begin position="97"/>
        <end position="129"/>
    </location>
</feature>
<dbReference type="FunFam" id="3.10.110.10:FF:000028">
    <property type="entry name" value="Probable ubiquitin-conjugating enzyme E2 23"/>
    <property type="match status" value="1"/>
</dbReference>
<evidence type="ECO:0000256" key="4">
    <source>
        <dbReference type="ARBA" id="ARBA00022786"/>
    </source>
</evidence>
<dbReference type="CDD" id="cd23837">
    <property type="entry name" value="UBCc_UBE2O"/>
    <property type="match status" value="1"/>
</dbReference>
<evidence type="ECO:0000313" key="8">
    <source>
        <dbReference type="EMBL" id="KAH9309982.1"/>
    </source>
</evidence>
<dbReference type="SUPFAM" id="SSF54495">
    <property type="entry name" value="UBC-like"/>
    <property type="match status" value="1"/>
</dbReference>
<protein>
    <recommendedName>
        <fullName evidence="1">E2 ubiquitin-conjugating enzyme</fullName>
        <ecNumber evidence="1">2.3.2.23</ecNumber>
    </recommendedName>
</protein>
<dbReference type="EMBL" id="JAHRHJ020000007">
    <property type="protein sequence ID" value="KAH9309982.1"/>
    <property type="molecule type" value="Genomic_DNA"/>
</dbReference>
<comment type="caution">
    <text evidence="8">The sequence shown here is derived from an EMBL/GenBank/DDBJ whole genome shotgun (WGS) entry which is preliminary data.</text>
</comment>
<dbReference type="InterPro" id="IPR000608">
    <property type="entry name" value="UBC"/>
</dbReference>
<proteinExistence type="predicted"/>
<evidence type="ECO:0000256" key="6">
    <source>
        <dbReference type="SAM" id="MobiDB-lite"/>
    </source>
</evidence>
<keyword evidence="2" id="KW-0808">Transferase</keyword>
<evidence type="ECO:0000256" key="2">
    <source>
        <dbReference type="ARBA" id="ARBA00022679"/>
    </source>
</evidence>
<accession>A0AA38L718</accession>
<dbReference type="Gene3D" id="3.10.110.10">
    <property type="entry name" value="Ubiquitin Conjugating Enzyme"/>
    <property type="match status" value="1"/>
</dbReference>
<organism evidence="8 9">
    <name type="scientific">Taxus chinensis</name>
    <name type="common">Chinese yew</name>
    <name type="synonym">Taxus wallichiana var. chinensis</name>
    <dbReference type="NCBI Taxonomy" id="29808"/>
    <lineage>
        <taxon>Eukaryota</taxon>
        <taxon>Viridiplantae</taxon>
        <taxon>Streptophyta</taxon>
        <taxon>Embryophyta</taxon>
        <taxon>Tracheophyta</taxon>
        <taxon>Spermatophyta</taxon>
        <taxon>Pinopsida</taxon>
        <taxon>Pinidae</taxon>
        <taxon>Conifers II</taxon>
        <taxon>Cupressales</taxon>
        <taxon>Taxaceae</taxon>
        <taxon>Taxus</taxon>
    </lineage>
</organism>
<evidence type="ECO:0000256" key="1">
    <source>
        <dbReference type="ARBA" id="ARBA00012486"/>
    </source>
</evidence>
<keyword evidence="4" id="KW-0833">Ubl conjugation pathway</keyword>
<gene>
    <name evidence="8" type="ORF">KI387_037893</name>
</gene>
<sequence length="492" mass="54938">MESTQSSLDEDDNDDAASWETVDDNMMATFDADEQQIVEPTTDQDTTVGNCDIGDTTAALDSNENLQKCSDGNISISRALGFVARLATGFLGFRSSKNSSDTLDASSQEQRHGFAKNSERTEASSVKGDQVIRDSNCHLEHSVDTMCIKDGPTSLSATSGLGDKIESECGDHSNVEGMQSRQDKMKISTEDNLMGNMPIDIKQNLDEMHSLSVSDNDDQNYLLKHFDSVQDPADHYFFSETSQNCNDRKWSKKVQQEWSLLEKNLPETIYVRVYEDRIDLLRAVIIGACGTPYQDGLFFFDIFLPSEYPQAPPAVYYHSRGLRLNPNLYETGKVCLSLLNTWTGRGNEVWDPTTSSILQVLVSLQGLVLNARPYFNEAGYDKQIGTAEGEKNSLAYNENSFLLTCKLMLYLLQRPPQHFESFVKDHFRRRGYSILCACDAFMKGAEVGSLSEVPLKSDLVSQSSSSVGFRLMLEKIIPKLQSAFHELGINDH</sequence>
<dbReference type="Proteomes" id="UP000824469">
    <property type="component" value="Unassembled WGS sequence"/>
</dbReference>